<evidence type="ECO:0000313" key="1">
    <source>
        <dbReference type="EMBL" id="KAB7497690.1"/>
    </source>
</evidence>
<protein>
    <recommendedName>
        <fullName evidence="3">Tudor domain-containing protein</fullName>
    </recommendedName>
</protein>
<dbReference type="SUPFAM" id="SSF63748">
    <property type="entry name" value="Tudor/PWWP/MBT"/>
    <property type="match status" value="1"/>
</dbReference>
<organism evidence="1 2">
    <name type="scientific">Armadillidium nasatum</name>
    <dbReference type="NCBI Taxonomy" id="96803"/>
    <lineage>
        <taxon>Eukaryota</taxon>
        <taxon>Metazoa</taxon>
        <taxon>Ecdysozoa</taxon>
        <taxon>Arthropoda</taxon>
        <taxon>Crustacea</taxon>
        <taxon>Multicrustacea</taxon>
        <taxon>Malacostraca</taxon>
        <taxon>Eumalacostraca</taxon>
        <taxon>Peracarida</taxon>
        <taxon>Isopoda</taxon>
        <taxon>Oniscidea</taxon>
        <taxon>Crinocheta</taxon>
        <taxon>Armadillidiidae</taxon>
        <taxon>Armadillidium</taxon>
    </lineage>
</organism>
<dbReference type="Proteomes" id="UP000326759">
    <property type="component" value="Unassembled WGS sequence"/>
</dbReference>
<name>A0A5N5SYE1_9CRUS</name>
<feature type="non-terminal residue" evidence="1">
    <location>
        <position position="1"/>
    </location>
</feature>
<evidence type="ECO:0000313" key="2">
    <source>
        <dbReference type="Proteomes" id="UP000326759"/>
    </source>
</evidence>
<evidence type="ECO:0008006" key="3">
    <source>
        <dbReference type="Google" id="ProtNLM"/>
    </source>
</evidence>
<feature type="non-terminal residue" evidence="1">
    <location>
        <position position="124"/>
    </location>
</feature>
<sequence length="124" mass="13997">VYLVDYGTNAQINNSHLFYLHKKFLDLPAQAINAKLHNVELRNGADKTCYKFLELVSSSEPLTAKIYDVDVKNYSLTIEIFGDDGISINEMLVNEGYCRYLSSPKHELIEPSLAHDSKEETAQG</sequence>
<comment type="caution">
    <text evidence="1">The sequence shown here is derived from an EMBL/GenBank/DDBJ whole genome shotgun (WGS) entry which is preliminary data.</text>
</comment>
<gene>
    <name evidence="1" type="ORF">Anas_01345</name>
</gene>
<keyword evidence="2" id="KW-1185">Reference proteome</keyword>
<proteinExistence type="predicted"/>
<dbReference type="EMBL" id="SEYY01020015">
    <property type="protein sequence ID" value="KAB7497690.1"/>
    <property type="molecule type" value="Genomic_DNA"/>
</dbReference>
<accession>A0A5N5SYE1</accession>
<dbReference type="OrthoDB" id="341421at2759"/>
<dbReference type="InterPro" id="IPR035437">
    <property type="entry name" value="SNase_OB-fold_sf"/>
</dbReference>
<dbReference type="AlphaFoldDB" id="A0A5N5SYE1"/>
<reference evidence="1 2" key="1">
    <citation type="journal article" date="2019" name="PLoS Biol.">
        <title>Sex chromosomes control vertical transmission of feminizing Wolbachia symbionts in an isopod.</title>
        <authorList>
            <person name="Becking T."/>
            <person name="Chebbi M.A."/>
            <person name="Giraud I."/>
            <person name="Moumen B."/>
            <person name="Laverre T."/>
            <person name="Caubet Y."/>
            <person name="Peccoud J."/>
            <person name="Gilbert C."/>
            <person name="Cordaux R."/>
        </authorList>
    </citation>
    <scope>NUCLEOTIDE SEQUENCE [LARGE SCALE GENOMIC DNA]</scope>
    <source>
        <strain evidence="1">ANa2</strain>
        <tissue evidence="1">Whole body excluding digestive tract and cuticle</tissue>
    </source>
</reference>
<dbReference type="Gene3D" id="2.40.50.90">
    <property type="match status" value="1"/>
</dbReference>